<organism evidence="4 5">
    <name type="scientific">Microvirga subterranea</name>
    <dbReference type="NCBI Taxonomy" id="186651"/>
    <lineage>
        <taxon>Bacteria</taxon>
        <taxon>Pseudomonadati</taxon>
        <taxon>Pseudomonadota</taxon>
        <taxon>Alphaproteobacteria</taxon>
        <taxon>Hyphomicrobiales</taxon>
        <taxon>Methylobacteriaceae</taxon>
        <taxon>Microvirga</taxon>
    </lineage>
</organism>
<dbReference type="InterPro" id="IPR011049">
    <property type="entry name" value="Serralysin-like_metalloprot_C"/>
</dbReference>
<dbReference type="SUPFAM" id="SSF51120">
    <property type="entry name" value="beta-Roll"/>
    <property type="match status" value="1"/>
</dbReference>
<feature type="domain" description="Cadherin" evidence="3">
    <location>
        <begin position="526"/>
        <end position="636"/>
    </location>
</feature>
<dbReference type="InterPro" id="IPR002126">
    <property type="entry name" value="Cadherin-like_dom"/>
</dbReference>
<protein>
    <submittedName>
        <fullName evidence="4">Cadherin domain-containing protein</fullName>
    </submittedName>
</protein>
<dbReference type="Proteomes" id="UP000254925">
    <property type="component" value="Unassembled WGS sequence"/>
</dbReference>
<dbReference type="AlphaFoldDB" id="A0A370HSC1"/>
<dbReference type="GO" id="GO:0005886">
    <property type="term" value="C:plasma membrane"/>
    <property type="evidence" value="ECO:0007669"/>
    <property type="project" value="UniProtKB-SubCell"/>
</dbReference>
<dbReference type="PANTHER" id="PTHR24026">
    <property type="entry name" value="FAT ATYPICAL CADHERIN-RELATED"/>
    <property type="match status" value="1"/>
</dbReference>
<accession>A0A370HSC1</accession>
<dbReference type="CDD" id="cd11304">
    <property type="entry name" value="Cadherin_repeat"/>
    <property type="match status" value="1"/>
</dbReference>
<comment type="caution">
    <text evidence="4">The sequence shown here is derived from an EMBL/GenBank/DDBJ whole genome shotgun (WGS) entry which is preliminary data.</text>
</comment>
<keyword evidence="1" id="KW-0812">Transmembrane</keyword>
<keyword evidence="2" id="KW-1133">Transmembrane helix</keyword>
<proteinExistence type="predicted"/>
<keyword evidence="5" id="KW-1185">Reference proteome</keyword>
<evidence type="ECO:0000256" key="2">
    <source>
        <dbReference type="ARBA" id="ARBA00022989"/>
    </source>
</evidence>
<dbReference type="RefSeq" id="WP_114769573.1">
    <property type="nucleotide sequence ID" value="NZ_QQBB01000003.1"/>
</dbReference>
<sequence>MAYSVRRIGTETRINTSVEGSQYVSEYTQLTDGRILATWRGNGTLPGQQDDQGIFQQLFDANMNRIGGEVRINTTVAGSQNIASTIALPGGKWAHLWYGQQPSNSAVPGLLMQIFDENGRVGGETLVNNPVNQVYGATTQKLADGGFVAMWYGPSTQPGQEANTDIFYQRFDAAGAKIGTEGRINTSTEGAQERLVVLDLPGGTFGVVWKGNGTQPGQEDDNGLYLQRFDANWNRLGSETLINAPAASSTEYSSFTNLADGGWVVTYYTYAGSTYEAWQQAFDADGSKQGGPTELTPDAGIAFLPSARPHALTGGKWMTFWHEGTFTERDLYYQVFNADGSAAGTKALATTSTTGTQARTDIYDLPGGGFMLVWTGTGTQPGQEDADRGFFFQRFDAAGNKVGSETRINTTTVGESWSLDLEFLPTGHIVAVWTNYGAPQRQPSDEVDVFQQVFDADWNRVGPETRVATTSASVQNTAQIKVLADGSWIVGWEGHGTQPGNVDPYDDTTGTGGVFFQHFRLNEPPTAITLTGTIREDAAGGTIAGALTATDPDPNDTFTYAIVDNQGASIAHPLFEIVGGTMKLKAGASLDYEAAAAHTMRIKVTDAGGDTFIQNVTVTVTDAVDVFMGTAAGETISGTAGDDRIYGKLGKDVLTGSTGRDIFVFDTKPNKKTNLDTITDFSPADDTIGLDNKYFKKLGKGSEASPAKLNKKFFKVADKAKDKDDYLVYDKKKGILYYDADGSGAGKAVEIAKLAKNLKLTAADFFVV</sequence>
<dbReference type="SMART" id="SM00112">
    <property type="entry name" value="CA"/>
    <property type="match status" value="1"/>
</dbReference>
<dbReference type="InterPro" id="IPR015919">
    <property type="entry name" value="Cadherin-like_sf"/>
</dbReference>
<dbReference type="SUPFAM" id="SSF49313">
    <property type="entry name" value="Cadherin-like"/>
    <property type="match status" value="1"/>
</dbReference>
<name>A0A370HSC1_9HYPH</name>
<dbReference type="Pfam" id="PF00353">
    <property type="entry name" value="HemolysinCabind"/>
    <property type="match status" value="1"/>
</dbReference>
<evidence type="ECO:0000256" key="1">
    <source>
        <dbReference type="ARBA" id="ARBA00022692"/>
    </source>
</evidence>
<gene>
    <name evidence="4" type="ORF">DES45_103100</name>
</gene>
<dbReference type="GO" id="GO:0007156">
    <property type="term" value="P:homophilic cell adhesion via plasma membrane adhesion molecules"/>
    <property type="evidence" value="ECO:0007669"/>
    <property type="project" value="InterPro"/>
</dbReference>
<dbReference type="InterPro" id="IPR001343">
    <property type="entry name" value="Hemolysn_Ca-bd"/>
</dbReference>
<dbReference type="PROSITE" id="PS50268">
    <property type="entry name" value="CADHERIN_2"/>
    <property type="match status" value="1"/>
</dbReference>
<dbReference type="PANTHER" id="PTHR24026:SF126">
    <property type="entry name" value="PROTOCADHERIN FAT 4"/>
    <property type="match status" value="1"/>
</dbReference>
<dbReference type="GO" id="GO:0005509">
    <property type="term" value="F:calcium ion binding"/>
    <property type="evidence" value="ECO:0007669"/>
    <property type="project" value="InterPro"/>
</dbReference>
<keyword evidence="2" id="KW-0472">Membrane</keyword>
<evidence type="ECO:0000313" key="4">
    <source>
        <dbReference type="EMBL" id="RDI59844.1"/>
    </source>
</evidence>
<dbReference type="EMBL" id="QQBB01000003">
    <property type="protein sequence ID" value="RDI59844.1"/>
    <property type="molecule type" value="Genomic_DNA"/>
</dbReference>
<evidence type="ECO:0000313" key="5">
    <source>
        <dbReference type="Proteomes" id="UP000254925"/>
    </source>
</evidence>
<dbReference type="Pfam" id="PF00028">
    <property type="entry name" value="Cadherin"/>
    <property type="match status" value="1"/>
</dbReference>
<evidence type="ECO:0000259" key="3">
    <source>
        <dbReference type="PROSITE" id="PS50268"/>
    </source>
</evidence>
<dbReference type="Gene3D" id="2.150.10.10">
    <property type="entry name" value="Serralysin-like metalloprotease, C-terminal"/>
    <property type="match status" value="1"/>
</dbReference>
<dbReference type="OrthoDB" id="8016394at2"/>
<reference evidence="4 5" key="1">
    <citation type="submission" date="2018-07" db="EMBL/GenBank/DDBJ databases">
        <title>Genomic Encyclopedia of Type Strains, Phase IV (KMG-IV): sequencing the most valuable type-strain genomes for metagenomic binning, comparative biology and taxonomic classification.</title>
        <authorList>
            <person name="Goeker M."/>
        </authorList>
    </citation>
    <scope>NUCLEOTIDE SEQUENCE [LARGE SCALE GENOMIC DNA]</scope>
    <source>
        <strain evidence="4 5">DSM 14364</strain>
    </source>
</reference>